<gene>
    <name evidence="1" type="ORF">FISHEDRAFT_72961</name>
</gene>
<reference evidence="1 2" key="1">
    <citation type="journal article" date="2015" name="Fungal Genet. Biol.">
        <title>Evolution of novel wood decay mechanisms in Agaricales revealed by the genome sequences of Fistulina hepatica and Cylindrobasidium torrendii.</title>
        <authorList>
            <person name="Floudas D."/>
            <person name="Held B.W."/>
            <person name="Riley R."/>
            <person name="Nagy L.G."/>
            <person name="Koehler G."/>
            <person name="Ransdell A.S."/>
            <person name="Younus H."/>
            <person name="Chow J."/>
            <person name="Chiniquy J."/>
            <person name="Lipzen A."/>
            <person name="Tritt A."/>
            <person name="Sun H."/>
            <person name="Haridas S."/>
            <person name="LaButti K."/>
            <person name="Ohm R.A."/>
            <person name="Kues U."/>
            <person name="Blanchette R.A."/>
            <person name="Grigoriev I.V."/>
            <person name="Minto R.E."/>
            <person name="Hibbett D.S."/>
        </authorList>
    </citation>
    <scope>NUCLEOTIDE SEQUENCE [LARGE SCALE GENOMIC DNA]</scope>
    <source>
        <strain evidence="1 2">ATCC 64428</strain>
    </source>
</reference>
<proteinExistence type="predicted"/>
<accession>A0A0D7AGQ6</accession>
<dbReference type="Proteomes" id="UP000054144">
    <property type="component" value="Unassembled WGS sequence"/>
</dbReference>
<evidence type="ECO:0000313" key="1">
    <source>
        <dbReference type="EMBL" id="KIY49076.1"/>
    </source>
</evidence>
<organism evidence="1 2">
    <name type="scientific">Fistulina hepatica ATCC 64428</name>
    <dbReference type="NCBI Taxonomy" id="1128425"/>
    <lineage>
        <taxon>Eukaryota</taxon>
        <taxon>Fungi</taxon>
        <taxon>Dikarya</taxon>
        <taxon>Basidiomycota</taxon>
        <taxon>Agaricomycotina</taxon>
        <taxon>Agaricomycetes</taxon>
        <taxon>Agaricomycetidae</taxon>
        <taxon>Agaricales</taxon>
        <taxon>Fistulinaceae</taxon>
        <taxon>Fistulina</taxon>
    </lineage>
</organism>
<sequence>MTSSVYDEILALRSAPLVRTLHIYLDPPSPRIFDDKEFMEAPMPHLESLYIFHRPSLFPLPNGQPWCLSFTSSPHPIFKSTPNLRRLCLERYIEPRTFVMPWHQVQELVLLDPALEVWSETLPLMDLHVLTLLGEPMSSASQGPRITLQRLRILNISHEGVAAMDTIDMLTTPSLQSLRCPLSCERKVSEFLSRSSCPLLVVCLVIGELYEMSFKDIYSGRLDYVLSVLPPSVEELQLELQFFAAQPFRGSSALACKISRMLEPFNGLLPQLHSLSLTMSQNAWSVHHGKFMPRGEFMPTVFGHTSKQEKYILAILRARWGQPGAATPKQVCGKKKKRHVHLKRKKLQDGIGTTPITALTRPSPLRIFRLGVPRKDLSPPAKSALTRFSNDGLEVFLDCEPRSFSIFERVRWDKVFRVNAHMHTDVKDDTQSFFNDLPNFQTLFPKTLDELPDLENVKCRQQRSGVRSEMARFYYSS</sequence>
<dbReference type="EMBL" id="KN881727">
    <property type="protein sequence ID" value="KIY49076.1"/>
    <property type="molecule type" value="Genomic_DNA"/>
</dbReference>
<evidence type="ECO:0000313" key="2">
    <source>
        <dbReference type="Proteomes" id="UP000054144"/>
    </source>
</evidence>
<name>A0A0D7AGQ6_9AGAR</name>
<keyword evidence="2" id="KW-1185">Reference proteome</keyword>
<protein>
    <submittedName>
        <fullName evidence="1">Uncharacterized protein</fullName>
    </submittedName>
</protein>
<dbReference type="AlphaFoldDB" id="A0A0D7AGQ6"/>